<keyword evidence="5" id="KW-1185">Reference proteome</keyword>
<dbReference type="PROSITE" id="PS50891">
    <property type="entry name" value="LOB"/>
    <property type="match status" value="1"/>
</dbReference>
<reference evidence="4" key="1">
    <citation type="submission" date="2017-07" db="EMBL/GenBank/DDBJ databases">
        <title>Taro Niue Genome Assembly and Annotation.</title>
        <authorList>
            <person name="Atibalentja N."/>
            <person name="Keating K."/>
            <person name="Fields C.J."/>
        </authorList>
    </citation>
    <scope>NUCLEOTIDE SEQUENCE</scope>
    <source>
        <strain evidence="4">Niue_2</strain>
        <tissue evidence="4">Leaf</tissue>
    </source>
</reference>
<dbReference type="Pfam" id="PF03195">
    <property type="entry name" value="LOB"/>
    <property type="match status" value="1"/>
</dbReference>
<dbReference type="SMR" id="A0A843WVY8"/>
<gene>
    <name evidence="4" type="ORF">Taro_047348</name>
</gene>
<dbReference type="EMBL" id="NMUH01006083">
    <property type="protein sequence ID" value="MQM14419.1"/>
    <property type="molecule type" value="Genomic_DNA"/>
</dbReference>
<dbReference type="Proteomes" id="UP000652761">
    <property type="component" value="Unassembled WGS sequence"/>
</dbReference>
<dbReference type="GO" id="GO:0009755">
    <property type="term" value="P:hormone-mediated signaling pathway"/>
    <property type="evidence" value="ECO:0007669"/>
    <property type="project" value="TreeGrafter"/>
</dbReference>
<dbReference type="PANTHER" id="PTHR31529">
    <property type="entry name" value="LOB DOMAIN CONTAINING PROTEIN"/>
    <property type="match status" value="1"/>
</dbReference>
<evidence type="ECO:0000256" key="2">
    <source>
        <dbReference type="SAM" id="MobiDB-lite"/>
    </source>
</evidence>
<evidence type="ECO:0000313" key="4">
    <source>
        <dbReference type="EMBL" id="MQM14419.1"/>
    </source>
</evidence>
<feature type="domain" description="LOB" evidence="3">
    <location>
        <begin position="41"/>
        <end position="143"/>
    </location>
</feature>
<feature type="compositionally biased region" description="Low complexity" evidence="2">
    <location>
        <begin position="150"/>
        <end position="164"/>
    </location>
</feature>
<dbReference type="GO" id="GO:0045893">
    <property type="term" value="P:positive regulation of DNA-templated transcription"/>
    <property type="evidence" value="ECO:0007669"/>
    <property type="project" value="TreeGrafter"/>
</dbReference>
<name>A0A843WVY8_COLES</name>
<organism evidence="4 5">
    <name type="scientific">Colocasia esculenta</name>
    <name type="common">Wild taro</name>
    <name type="synonym">Arum esculentum</name>
    <dbReference type="NCBI Taxonomy" id="4460"/>
    <lineage>
        <taxon>Eukaryota</taxon>
        <taxon>Viridiplantae</taxon>
        <taxon>Streptophyta</taxon>
        <taxon>Embryophyta</taxon>
        <taxon>Tracheophyta</taxon>
        <taxon>Spermatophyta</taxon>
        <taxon>Magnoliopsida</taxon>
        <taxon>Liliopsida</taxon>
        <taxon>Araceae</taxon>
        <taxon>Aroideae</taxon>
        <taxon>Colocasieae</taxon>
        <taxon>Colocasia</taxon>
    </lineage>
</organism>
<dbReference type="InterPro" id="IPR004883">
    <property type="entry name" value="LOB"/>
</dbReference>
<evidence type="ECO:0000313" key="5">
    <source>
        <dbReference type="Proteomes" id="UP000652761"/>
    </source>
</evidence>
<dbReference type="PANTHER" id="PTHR31529:SF4">
    <property type="entry name" value="LOB DOMAIN-CONTAINING PROTEIN 30"/>
    <property type="match status" value="1"/>
</dbReference>
<feature type="region of interest" description="Disordered" evidence="2">
    <location>
        <begin position="150"/>
        <end position="169"/>
    </location>
</feature>
<comment type="caution">
    <text evidence="4">The sequence shown here is derived from an EMBL/GenBank/DDBJ whole genome shotgun (WGS) entry which is preliminary data.</text>
</comment>
<accession>A0A843WVY8</accession>
<comment type="similarity">
    <text evidence="1">Belongs to the LOB domain-containing protein family.</text>
</comment>
<evidence type="ECO:0000259" key="3">
    <source>
        <dbReference type="PROSITE" id="PS50891"/>
    </source>
</evidence>
<dbReference type="GO" id="GO:0005634">
    <property type="term" value="C:nucleus"/>
    <property type="evidence" value="ECO:0007669"/>
    <property type="project" value="TreeGrafter"/>
</dbReference>
<sequence length="232" mass="24119">MSCGNRGVSASTGCVVNGNGVAGSSSIERGGPGGASGGGGGPCGACKFLRRKCVSGCLFAPHFNAEAGAAHFAAVHRVFGASNVSKLLQRVTPHRRPQAVLTMCYEAHARLRDPVLGCVSHIFALQQQVLNLEAELGLIQSHLAALHAPRPAAAPEAPQQPSQLVGGSRDGRANGCCPFGSSCSLSTVFDPLLLHLVNDAGSRCCKPAQLVEHDEVEEQATDYFAKYFQGVK</sequence>
<protein>
    <recommendedName>
        <fullName evidence="3">LOB domain-containing protein</fullName>
    </recommendedName>
</protein>
<proteinExistence type="inferred from homology"/>
<evidence type="ECO:0000256" key="1">
    <source>
        <dbReference type="ARBA" id="ARBA00005474"/>
    </source>
</evidence>
<dbReference type="AlphaFoldDB" id="A0A843WVY8"/>